<dbReference type="RefSeq" id="WP_045366851.1">
    <property type="nucleotide sequence ID" value="NZ_AP014648.1"/>
</dbReference>
<dbReference type="EMBL" id="AP014648">
    <property type="protein sequence ID" value="BAQ17351.1"/>
    <property type="molecule type" value="Genomic_DNA"/>
</dbReference>
<keyword evidence="1" id="KW-0812">Transmembrane</keyword>
<name>A0A0A8K3J5_9HYPH</name>
<evidence type="ECO:0000313" key="2">
    <source>
        <dbReference type="EMBL" id="BAQ17351.1"/>
    </source>
</evidence>
<dbReference type="PANTHER" id="PTHR40034:SF1">
    <property type="entry name" value="BSL5891 PROTEIN"/>
    <property type="match status" value="1"/>
</dbReference>
<keyword evidence="1" id="KW-0472">Membrane</keyword>
<dbReference type="KEGG" id="mcg:GL4_1900"/>
<gene>
    <name evidence="2" type="ORF">GL4_1900</name>
</gene>
<evidence type="ECO:0008006" key="4">
    <source>
        <dbReference type="Google" id="ProtNLM"/>
    </source>
</evidence>
<dbReference type="OrthoDB" id="123261at2"/>
<protein>
    <recommendedName>
        <fullName evidence="4">DUF3311 domain-containing protein</fullName>
    </recommendedName>
</protein>
<proteinExistence type="predicted"/>
<dbReference type="PANTHER" id="PTHR40034">
    <property type="entry name" value="BSL5891 PROTEIN"/>
    <property type="match status" value="1"/>
</dbReference>
<evidence type="ECO:0000256" key="1">
    <source>
        <dbReference type="SAM" id="Phobius"/>
    </source>
</evidence>
<organism evidence="2 3">
    <name type="scientific">Methyloceanibacter caenitepidi</name>
    <dbReference type="NCBI Taxonomy" id="1384459"/>
    <lineage>
        <taxon>Bacteria</taxon>
        <taxon>Pseudomonadati</taxon>
        <taxon>Pseudomonadota</taxon>
        <taxon>Alphaproteobacteria</taxon>
        <taxon>Hyphomicrobiales</taxon>
        <taxon>Hyphomicrobiaceae</taxon>
        <taxon>Methyloceanibacter</taxon>
    </lineage>
</organism>
<reference evidence="2 3" key="1">
    <citation type="submission" date="2014-09" db="EMBL/GenBank/DDBJ databases">
        <title>Genome sequencing of Methyloceanibacter caenitepidi Gela4.</title>
        <authorList>
            <person name="Takeuchi M."/>
            <person name="Susumu S."/>
            <person name="Kamagata Y."/>
            <person name="Oshima K."/>
            <person name="Hattori M."/>
            <person name="Iwasaki W."/>
        </authorList>
    </citation>
    <scope>NUCLEOTIDE SEQUENCE [LARGE SCALE GENOMIC DNA]</scope>
    <source>
        <strain evidence="2 3">Gela4</strain>
    </source>
</reference>
<evidence type="ECO:0000313" key="3">
    <source>
        <dbReference type="Proteomes" id="UP000031643"/>
    </source>
</evidence>
<accession>A0A0A8K3J5</accession>
<feature type="transmembrane region" description="Helical" evidence="1">
    <location>
        <begin position="13"/>
        <end position="32"/>
    </location>
</feature>
<dbReference type="Proteomes" id="UP000031643">
    <property type="component" value="Chromosome"/>
</dbReference>
<keyword evidence="1" id="KW-1133">Transmembrane helix</keyword>
<dbReference type="STRING" id="1384459.GL4_1900"/>
<sequence length="93" mass="10575">MSIKAKHGSPWRYWPRLLLIIPFALVAWVPLYNRIEPTLFGIPFFYWYQLAAIIVGALVVMAVYYLDRRETFAAEQAGDKTKSGTDAGRGGRP</sequence>
<dbReference type="InterPro" id="IPR021741">
    <property type="entry name" value="DUF3311"/>
</dbReference>
<dbReference type="HOGENOM" id="CLU_183045_1_0_5"/>
<feature type="transmembrane region" description="Helical" evidence="1">
    <location>
        <begin position="44"/>
        <end position="66"/>
    </location>
</feature>
<dbReference type="Pfam" id="PF11755">
    <property type="entry name" value="DUF3311"/>
    <property type="match status" value="1"/>
</dbReference>
<keyword evidence="3" id="KW-1185">Reference proteome</keyword>
<dbReference type="AlphaFoldDB" id="A0A0A8K3J5"/>